<organism evidence="2">
    <name type="scientific">Sediminibacterium sp. KACHI17</name>
    <dbReference type="NCBI Taxonomy" id="1751071"/>
    <lineage>
        <taxon>Bacteria</taxon>
        <taxon>Pseudomonadati</taxon>
        <taxon>Bacteroidota</taxon>
        <taxon>Chitinophagia</taxon>
        <taxon>Chitinophagales</taxon>
        <taxon>Chitinophagaceae</taxon>
        <taxon>Sediminibacterium</taxon>
    </lineage>
</organism>
<keyword evidence="1" id="KW-0812">Transmembrane</keyword>
<gene>
    <name evidence="2" type="ORF">KACHI17_22660</name>
</gene>
<feature type="transmembrane region" description="Helical" evidence="1">
    <location>
        <begin position="21"/>
        <end position="43"/>
    </location>
</feature>
<protein>
    <recommendedName>
        <fullName evidence="3">FtsX-like permease family protein</fullName>
    </recommendedName>
</protein>
<evidence type="ECO:0008006" key="3">
    <source>
        <dbReference type="Google" id="ProtNLM"/>
    </source>
</evidence>
<feature type="transmembrane region" description="Helical" evidence="1">
    <location>
        <begin position="361"/>
        <end position="384"/>
    </location>
</feature>
<feature type="transmembrane region" description="Helical" evidence="1">
    <location>
        <begin position="273"/>
        <end position="297"/>
    </location>
</feature>
<sequence>MNDLNILLKKLIRTATGRTRYAMSIIGLSVALLLILAAVQIQVNYNELLQGKQNRDSVANFLVVNKILTDQNIGKAVLSEEEINDIKAQPFTEAIGVLQTSRFKASIQSSSDVFPFYTDIAFESVPDAFLDINPKEWNWNENSGYVPIIVPGMFLDIYNFQFSFSQGLPQLTREVVKMIFFNINVYGADGTTRVFKGKVVGFSDRVSSLLIPQSFMNHANQLYGKNIGSAPSRIIIRTKDPGHPELISYLKQKQLTTDQDKTRFSKYRQIVEMVVNITGVTGLLMFLFAMLIFTLFIQLTISSCKEEIKLLLTLGASPSQLRSFLIRQFFPSNIWIVLCSLLIISLVQYGFALFLQQQSAFISYFISPITMGISFFILLIIYILNRRNINTSIRNY</sequence>
<feature type="transmembrane region" description="Helical" evidence="1">
    <location>
        <begin position="334"/>
        <end position="355"/>
    </location>
</feature>
<keyword evidence="1" id="KW-1133">Transmembrane helix</keyword>
<reference evidence="2" key="1">
    <citation type="submission" date="2024-02" db="EMBL/GenBank/DDBJ databases">
        <title>Sediminibacterium planktonica sp. nov. and Sediminibacterium longus sp. nov., isolated from surface lake and river water.</title>
        <authorList>
            <person name="Watanabe K."/>
            <person name="Takemine S."/>
            <person name="Ishii Y."/>
            <person name="Ogata Y."/>
            <person name="Shindo C."/>
            <person name="Suda W."/>
        </authorList>
    </citation>
    <scope>NUCLEOTIDE SEQUENCE</scope>
    <source>
        <strain evidence="2">KACHI17</strain>
    </source>
</reference>
<keyword evidence="1" id="KW-0472">Membrane</keyword>
<proteinExistence type="predicted"/>
<dbReference type="RefSeq" id="WP_353549018.1">
    <property type="nucleotide sequence ID" value="NZ_AP029612.1"/>
</dbReference>
<name>A0AAT9GLB7_9BACT</name>
<dbReference type="EMBL" id="AP029612">
    <property type="protein sequence ID" value="BFG71385.1"/>
    <property type="molecule type" value="Genomic_DNA"/>
</dbReference>
<evidence type="ECO:0000313" key="2">
    <source>
        <dbReference type="EMBL" id="BFG71385.1"/>
    </source>
</evidence>
<dbReference type="AlphaFoldDB" id="A0AAT9GLB7"/>
<accession>A0AAT9GLB7</accession>
<evidence type="ECO:0000256" key="1">
    <source>
        <dbReference type="SAM" id="Phobius"/>
    </source>
</evidence>